<dbReference type="SUPFAM" id="SSF52540">
    <property type="entry name" value="P-loop containing nucleoside triphosphate hydrolases"/>
    <property type="match status" value="1"/>
</dbReference>
<keyword evidence="4" id="KW-1185">Reference proteome</keyword>
<dbReference type="InterPro" id="IPR058840">
    <property type="entry name" value="AAA_SelU"/>
</dbReference>
<feature type="domain" description="Rhodanese" evidence="2">
    <location>
        <begin position="12"/>
        <end position="134"/>
    </location>
</feature>
<evidence type="ECO:0000259" key="2">
    <source>
        <dbReference type="PROSITE" id="PS50206"/>
    </source>
</evidence>
<reference evidence="3 4" key="1">
    <citation type="submission" date="2017-06" db="EMBL/GenBank/DDBJ databases">
        <authorList>
            <person name="Kim H.J."/>
            <person name="Triplett B.A."/>
        </authorList>
    </citation>
    <scope>NUCLEOTIDE SEQUENCE [LARGE SCALE GENOMIC DNA]</scope>
    <source>
        <strain evidence="3 4">SCA</strain>
    </source>
</reference>
<protein>
    <submittedName>
        <fullName evidence="3">tRNA 2-selenouridine synthase</fullName>
    </submittedName>
</protein>
<evidence type="ECO:0000313" key="3">
    <source>
        <dbReference type="EMBL" id="SNR88709.1"/>
    </source>
</evidence>
<dbReference type="NCBIfam" id="NF008750">
    <property type="entry name" value="PRK11784.1-2"/>
    <property type="match status" value="1"/>
</dbReference>
<dbReference type="AlphaFoldDB" id="A0A238ZZL8"/>
<dbReference type="PANTHER" id="PTHR30401">
    <property type="entry name" value="TRNA 2-SELENOURIDINE SYNTHASE"/>
    <property type="match status" value="1"/>
</dbReference>
<dbReference type="RefSeq" id="WP_176431124.1">
    <property type="nucleotide sequence ID" value="NZ_FZOJ01000001.1"/>
</dbReference>
<dbReference type="Proteomes" id="UP000198304">
    <property type="component" value="Unassembled WGS sequence"/>
</dbReference>
<dbReference type="Pfam" id="PF00581">
    <property type="entry name" value="Rhodanese"/>
    <property type="match status" value="1"/>
</dbReference>
<evidence type="ECO:0000256" key="1">
    <source>
        <dbReference type="ARBA" id="ARBA00023266"/>
    </source>
</evidence>
<dbReference type="InterPro" id="IPR027417">
    <property type="entry name" value="P-loop_NTPase"/>
</dbReference>
<keyword evidence="1" id="KW-0711">Selenium</keyword>
<organism evidence="3 4">
    <name type="scientific">Anaerovirgula multivorans</name>
    <dbReference type="NCBI Taxonomy" id="312168"/>
    <lineage>
        <taxon>Bacteria</taxon>
        <taxon>Bacillati</taxon>
        <taxon>Bacillota</taxon>
        <taxon>Clostridia</taxon>
        <taxon>Peptostreptococcales</taxon>
        <taxon>Natronincolaceae</taxon>
        <taxon>Anaerovirgula</taxon>
    </lineage>
</organism>
<accession>A0A238ZZL8</accession>
<dbReference type="PANTHER" id="PTHR30401:SF0">
    <property type="entry name" value="TRNA 2-SELENOURIDINE SYNTHASE"/>
    <property type="match status" value="1"/>
</dbReference>
<dbReference type="EMBL" id="FZOJ01000001">
    <property type="protein sequence ID" value="SNR88709.1"/>
    <property type="molecule type" value="Genomic_DNA"/>
</dbReference>
<dbReference type="GO" id="GO:0043828">
    <property type="term" value="F:tRNA 2-selenouridine synthase activity"/>
    <property type="evidence" value="ECO:0007669"/>
    <property type="project" value="InterPro"/>
</dbReference>
<sequence length="351" mass="40824">MIKFIDVKDAIYKEEKLLVDVRSPFEHSEGTIPGAINIPLFNDKERIEVGTLYKKVGVDHAKIKGIEYAATKLSVFYERLLELSKTKKDIIIFCARGGLRSSSIVSFFNNLGVEVYQLKNGYKGYRRFILEYFEELNKHHQFIVLHGYTGVGKTEILQKINKRNIAVLDIEMLARNTGSVFGNIGFIDSQTINQKNFEAIIVDTLIKSKQRTMIVESESKRIGNVSMPNSLYESIIKGKHILLKTTIENRVDRLANDYAYKIPEHDELLIESIMSLKARIGNENVLRYIEYIKNKHYEDVARELVIDYYDPLYQHSIKKYNYDLTIDYDKIEEAVDVIENFYHTIEKEIKR</sequence>
<dbReference type="SUPFAM" id="SSF52821">
    <property type="entry name" value="Rhodanese/Cell cycle control phosphatase"/>
    <property type="match status" value="1"/>
</dbReference>
<dbReference type="InterPro" id="IPR001763">
    <property type="entry name" value="Rhodanese-like_dom"/>
</dbReference>
<proteinExistence type="predicted"/>
<dbReference type="InterPro" id="IPR017582">
    <property type="entry name" value="SelU"/>
</dbReference>
<dbReference type="PROSITE" id="PS50206">
    <property type="entry name" value="RHODANESE_3"/>
    <property type="match status" value="1"/>
</dbReference>
<gene>
    <name evidence="3" type="ORF">SAMN05446037_1001235</name>
</gene>
<dbReference type="InterPro" id="IPR036873">
    <property type="entry name" value="Rhodanese-like_dom_sf"/>
</dbReference>
<dbReference type="NCBIfam" id="TIGR03167">
    <property type="entry name" value="tRNA_sel_U_synt"/>
    <property type="match status" value="1"/>
</dbReference>
<dbReference type="Gene3D" id="3.40.50.300">
    <property type="entry name" value="P-loop containing nucleotide triphosphate hydrolases"/>
    <property type="match status" value="1"/>
</dbReference>
<dbReference type="GO" id="GO:0002098">
    <property type="term" value="P:tRNA wobble uridine modification"/>
    <property type="evidence" value="ECO:0007669"/>
    <property type="project" value="InterPro"/>
</dbReference>
<dbReference type="SMART" id="SM00450">
    <property type="entry name" value="RHOD"/>
    <property type="match status" value="1"/>
</dbReference>
<name>A0A238ZZL8_9FIRM</name>
<dbReference type="Pfam" id="PF26341">
    <property type="entry name" value="AAA_SelU"/>
    <property type="match status" value="1"/>
</dbReference>
<dbReference type="Gene3D" id="3.40.250.10">
    <property type="entry name" value="Rhodanese-like domain"/>
    <property type="match status" value="1"/>
</dbReference>
<evidence type="ECO:0000313" key="4">
    <source>
        <dbReference type="Proteomes" id="UP000198304"/>
    </source>
</evidence>